<organism evidence="2 3">
    <name type="scientific">Photobacterium lutimaris</name>
    <dbReference type="NCBI Taxonomy" id="388278"/>
    <lineage>
        <taxon>Bacteria</taxon>
        <taxon>Pseudomonadati</taxon>
        <taxon>Pseudomonadota</taxon>
        <taxon>Gammaproteobacteria</taxon>
        <taxon>Vibrionales</taxon>
        <taxon>Vibrionaceae</taxon>
        <taxon>Photobacterium</taxon>
    </lineage>
</organism>
<dbReference type="Gene3D" id="3.40.50.620">
    <property type="entry name" value="HUPs"/>
    <property type="match status" value="1"/>
</dbReference>
<dbReference type="InterPro" id="IPR002500">
    <property type="entry name" value="PAPS_reduct_dom"/>
</dbReference>
<comment type="caution">
    <text evidence="2">The sequence shown here is derived from an EMBL/GenBank/DDBJ whole genome shotgun (WGS) entry which is preliminary data.</text>
</comment>
<dbReference type="SUPFAM" id="SSF52402">
    <property type="entry name" value="Adenine nucleotide alpha hydrolases-like"/>
    <property type="match status" value="1"/>
</dbReference>
<sequence length="534" mass="60325">MGEMYPINVVAEPTKHDLVRNVILKHIPNYNYHPDTSNNKKHVLGLSGGVDSSVLAAVLLCMHPEIDWTIIFTDTLDEPKECYAILDTIESLFGVKVNRLVPELGLFGKFYWDIEKTGKAFLPSPKARFCTGLYKVKPWNDFLKSDVLTSDDDICVAYAGIRFDERHRRGILGIDRVETDFPFVSLKVERSAVMAIAAELNLLSATYYRGRSRSGCERCVFLSQNELVALRTWDPAKFAEGGLVEKLSEDVQAAFSQDRFTSKSRGFYTSWPLSSLILDGKDAYVEQTLLGPQSLDRQGVNWDFFNQPHKEPKKKPQAPKSVPGQIDIVGFDQLTENAETKGKQSKVFFVAIENYVSASLSMFAQAKNAVWQQRLISYSTSVSGITKQLRKYISHRREAAEGFWSSLAKHDEESHVTILAIEIDGEYVPDVSYDDSYTWQSRYSYQEIDYYCSLFERIAHLESCKAVMLEPSGYDHITKTDSSCFYGNHYGEISKLGSIIGVGHFKPPAYAELDIDDDSYDGDINTIRCVMCSI</sequence>
<dbReference type="AlphaFoldDB" id="A0A2T3ITS0"/>
<dbReference type="Proteomes" id="UP000241222">
    <property type="component" value="Unassembled WGS sequence"/>
</dbReference>
<name>A0A2T3ITS0_9GAMM</name>
<dbReference type="InterPro" id="IPR014729">
    <property type="entry name" value="Rossmann-like_a/b/a_fold"/>
</dbReference>
<feature type="domain" description="Phosphoadenosine phosphosulphate reductase" evidence="1">
    <location>
        <begin position="42"/>
        <end position="182"/>
    </location>
</feature>
<reference evidence="2 3" key="1">
    <citation type="submission" date="2018-03" db="EMBL/GenBank/DDBJ databases">
        <title>Whole genome sequencing of Histamine producing bacteria.</title>
        <authorList>
            <person name="Butler K."/>
        </authorList>
    </citation>
    <scope>NUCLEOTIDE SEQUENCE [LARGE SCALE GENOMIC DNA]</scope>
    <source>
        <strain evidence="2 3">JCM 13586</strain>
    </source>
</reference>
<evidence type="ECO:0000259" key="1">
    <source>
        <dbReference type="Pfam" id="PF01507"/>
    </source>
</evidence>
<evidence type="ECO:0000313" key="2">
    <source>
        <dbReference type="EMBL" id="PSU31743.1"/>
    </source>
</evidence>
<dbReference type="Pfam" id="PF01507">
    <property type="entry name" value="PAPS_reduct"/>
    <property type="match status" value="1"/>
</dbReference>
<evidence type="ECO:0000313" key="3">
    <source>
        <dbReference type="Proteomes" id="UP000241222"/>
    </source>
</evidence>
<proteinExistence type="predicted"/>
<dbReference type="GO" id="GO:0003824">
    <property type="term" value="F:catalytic activity"/>
    <property type="evidence" value="ECO:0007669"/>
    <property type="project" value="InterPro"/>
</dbReference>
<protein>
    <recommendedName>
        <fullName evidence="1">Phosphoadenosine phosphosulphate reductase domain-containing protein</fullName>
    </recommendedName>
</protein>
<dbReference type="EMBL" id="PYMH01000013">
    <property type="protein sequence ID" value="PSU31743.1"/>
    <property type="molecule type" value="Genomic_DNA"/>
</dbReference>
<dbReference type="OrthoDB" id="9774475at2"/>
<gene>
    <name evidence="2" type="ORF">C9I99_21395</name>
</gene>
<accession>A0A2T3ITS0</accession>
<keyword evidence="3" id="KW-1185">Reference proteome</keyword>
<dbReference type="RefSeq" id="WP_107350874.1">
    <property type="nucleotide sequence ID" value="NZ_PYMH01000013.1"/>
</dbReference>